<evidence type="ECO:0000313" key="3">
    <source>
        <dbReference type="Proteomes" id="UP000499080"/>
    </source>
</evidence>
<comment type="caution">
    <text evidence="2">The sequence shown here is derived from an EMBL/GenBank/DDBJ whole genome shotgun (WGS) entry which is preliminary data.</text>
</comment>
<dbReference type="EMBL" id="BGPR01010428">
    <property type="protein sequence ID" value="GBN46108.1"/>
    <property type="molecule type" value="Genomic_DNA"/>
</dbReference>
<reference evidence="2 3" key="1">
    <citation type="journal article" date="2019" name="Sci. Rep.">
        <title>Orb-weaving spider Araneus ventricosus genome elucidates the spidroin gene catalogue.</title>
        <authorList>
            <person name="Kono N."/>
            <person name="Nakamura H."/>
            <person name="Ohtoshi R."/>
            <person name="Moran D.A.P."/>
            <person name="Shinohara A."/>
            <person name="Yoshida Y."/>
            <person name="Fujiwara M."/>
            <person name="Mori M."/>
            <person name="Tomita M."/>
            <person name="Arakawa K."/>
        </authorList>
    </citation>
    <scope>NUCLEOTIDE SEQUENCE [LARGE SCALE GENOMIC DNA]</scope>
</reference>
<dbReference type="AlphaFoldDB" id="A0A4Y2P2K6"/>
<feature type="compositionally biased region" description="Basic and acidic residues" evidence="1">
    <location>
        <begin position="84"/>
        <end position="100"/>
    </location>
</feature>
<evidence type="ECO:0000313" key="2">
    <source>
        <dbReference type="EMBL" id="GBN46108.1"/>
    </source>
</evidence>
<proteinExistence type="predicted"/>
<dbReference type="Proteomes" id="UP000499080">
    <property type="component" value="Unassembled WGS sequence"/>
</dbReference>
<protein>
    <submittedName>
        <fullName evidence="2">Uncharacterized protein</fullName>
    </submittedName>
</protein>
<name>A0A4Y2P2K6_ARAVE</name>
<sequence length="107" mass="12379">MKYFCCLLSNDGDGIPRIVRLVRSGSKYGVKKKKRTSDSKLEEQTSSEGWVHLDDRFFVTWTPHGISDVRGGHEDVSFQNAHTTSDKLEDKQRCRDDKPSNMKNCRW</sequence>
<evidence type="ECO:0000256" key="1">
    <source>
        <dbReference type="SAM" id="MobiDB-lite"/>
    </source>
</evidence>
<keyword evidence="3" id="KW-1185">Reference proteome</keyword>
<accession>A0A4Y2P2K6</accession>
<organism evidence="2 3">
    <name type="scientific">Araneus ventricosus</name>
    <name type="common">Orbweaver spider</name>
    <name type="synonym">Epeira ventricosa</name>
    <dbReference type="NCBI Taxonomy" id="182803"/>
    <lineage>
        <taxon>Eukaryota</taxon>
        <taxon>Metazoa</taxon>
        <taxon>Ecdysozoa</taxon>
        <taxon>Arthropoda</taxon>
        <taxon>Chelicerata</taxon>
        <taxon>Arachnida</taxon>
        <taxon>Araneae</taxon>
        <taxon>Araneomorphae</taxon>
        <taxon>Entelegynae</taxon>
        <taxon>Araneoidea</taxon>
        <taxon>Araneidae</taxon>
        <taxon>Araneus</taxon>
    </lineage>
</organism>
<gene>
    <name evidence="2" type="ORF">AVEN_228597_1</name>
</gene>
<feature type="region of interest" description="Disordered" evidence="1">
    <location>
        <begin position="80"/>
        <end position="107"/>
    </location>
</feature>